<keyword evidence="1" id="KW-0255">Endonuclease</keyword>
<proteinExistence type="predicted"/>
<dbReference type="GO" id="GO:0004519">
    <property type="term" value="F:endonuclease activity"/>
    <property type="evidence" value="ECO:0007669"/>
    <property type="project" value="UniProtKB-KW"/>
</dbReference>
<keyword evidence="1" id="KW-0614">Plasmid</keyword>
<dbReference type="EMBL" id="CP099585">
    <property type="protein sequence ID" value="USS44367.1"/>
    <property type="molecule type" value="Genomic_DNA"/>
</dbReference>
<reference evidence="1" key="1">
    <citation type="submission" date="2022-06" db="EMBL/GenBank/DDBJ databases">
        <title>Draft genome sequence of Burkholderia glumae strain GR20004 isolated from rice panicle showing bacterial panicle blight.</title>
        <authorList>
            <person name="Choi S.Y."/>
            <person name="Lee Y.H."/>
        </authorList>
    </citation>
    <scope>NUCLEOTIDE SEQUENCE</scope>
    <source>
        <strain evidence="1">GR20004</strain>
        <plasmid evidence="1">unnamed2</plasmid>
    </source>
</reference>
<geneLocation type="plasmid" evidence="1 2">
    <name>unnamed2</name>
</geneLocation>
<organism evidence="1 2">
    <name type="scientific">Burkholderia glumae</name>
    <name type="common">Pseudomonas glumae</name>
    <dbReference type="NCBI Taxonomy" id="337"/>
    <lineage>
        <taxon>Bacteria</taxon>
        <taxon>Pseudomonadati</taxon>
        <taxon>Pseudomonadota</taxon>
        <taxon>Betaproteobacteria</taxon>
        <taxon>Burkholderiales</taxon>
        <taxon>Burkholderiaceae</taxon>
        <taxon>Burkholderia</taxon>
    </lineage>
</organism>
<gene>
    <name evidence="1" type="ORF">NFI99_13270</name>
</gene>
<name>A0ABY5BET2_BURGL</name>
<dbReference type="Gene3D" id="1.10.30.50">
    <property type="match status" value="1"/>
</dbReference>
<dbReference type="RefSeq" id="WP_171467061.1">
    <property type="nucleotide sequence ID" value="NZ_CP052134.1"/>
</dbReference>
<evidence type="ECO:0000313" key="2">
    <source>
        <dbReference type="Proteomes" id="UP001056386"/>
    </source>
</evidence>
<protein>
    <submittedName>
        <fullName evidence="1">HNH endonuclease</fullName>
    </submittedName>
</protein>
<keyword evidence="1" id="KW-0378">Hydrolase</keyword>
<dbReference type="InterPro" id="IPR003615">
    <property type="entry name" value="HNH_nuc"/>
</dbReference>
<dbReference type="CDD" id="cd00085">
    <property type="entry name" value="HNHc"/>
    <property type="match status" value="1"/>
</dbReference>
<keyword evidence="2" id="KW-1185">Reference proteome</keyword>
<evidence type="ECO:0000313" key="1">
    <source>
        <dbReference type="EMBL" id="USS44367.1"/>
    </source>
</evidence>
<keyword evidence="1" id="KW-0540">Nuclease</keyword>
<accession>A0ABY5BET2</accession>
<dbReference type="Proteomes" id="UP001056386">
    <property type="component" value="Plasmid unnamed2"/>
</dbReference>
<sequence>MSRLTSAQRQQLRLKYDGRCAYCGDPLADRWHSDHIEAVLRAVETKRTASGRWKLVSGPARHPERDVVENYNPACPPCNISKGQLSIEQWRAWLAGHVNSLNTYHPIYRIAKRYGLIVETGMPVVFYFERVASAVAEPAVSNTEGAPA</sequence>